<gene>
    <name evidence="8" type="ORF">M2A_2799</name>
</gene>
<comment type="cofactor">
    <cofactor evidence="1">
        <name>FAD</name>
        <dbReference type="ChEBI" id="CHEBI:57692"/>
    </cofactor>
</comment>
<dbReference type="Gene3D" id="1.10.540.10">
    <property type="entry name" value="Acyl-CoA dehydrogenase/oxidase, N-terminal domain"/>
    <property type="match status" value="1"/>
</dbReference>
<dbReference type="PANTHER" id="PTHR43884:SF20">
    <property type="entry name" value="ACYL-COA DEHYDROGENASE FADE28"/>
    <property type="match status" value="1"/>
</dbReference>
<dbReference type="SUPFAM" id="SSF56645">
    <property type="entry name" value="Acyl-CoA dehydrogenase NM domain-like"/>
    <property type="match status" value="1"/>
</dbReference>
<reference evidence="8 9" key="1">
    <citation type="submission" date="2014-07" db="EMBL/GenBank/DDBJ databases">
        <title>Tepidicaulis marinum gen. nov., sp. nov., a novel marine bacterium denitrifying nitrate to nitrous oxide strictly under microaerobic conditions.</title>
        <authorList>
            <person name="Takeuchi M."/>
            <person name="Yamagishi T."/>
            <person name="Kamagata Y."/>
            <person name="Oshima K."/>
            <person name="Hattori M."/>
            <person name="Katayama T."/>
            <person name="Hanada S."/>
            <person name="Tamaki H."/>
            <person name="Marumo K."/>
            <person name="Maeda H."/>
            <person name="Nedachi M."/>
            <person name="Iwasaki W."/>
            <person name="Suwa Y."/>
            <person name="Sakata S."/>
        </authorList>
    </citation>
    <scope>NUCLEOTIDE SEQUENCE [LARGE SCALE GENOMIC DNA]</scope>
    <source>
        <strain evidence="8 9">MA2</strain>
    </source>
</reference>
<evidence type="ECO:0000256" key="5">
    <source>
        <dbReference type="ARBA" id="ARBA00023002"/>
    </source>
</evidence>
<dbReference type="RefSeq" id="WP_045448731.1">
    <property type="nucleotide sequence ID" value="NZ_BBIO01000017.1"/>
</dbReference>
<dbReference type="InterPro" id="IPR037069">
    <property type="entry name" value="AcylCoA_DH/ox_N_sf"/>
</dbReference>
<dbReference type="Gene3D" id="1.20.140.10">
    <property type="entry name" value="Butyryl-CoA Dehydrogenase, subunit A, domain 3"/>
    <property type="match status" value="1"/>
</dbReference>
<evidence type="ECO:0000259" key="6">
    <source>
        <dbReference type="Pfam" id="PF00441"/>
    </source>
</evidence>
<evidence type="ECO:0000256" key="1">
    <source>
        <dbReference type="ARBA" id="ARBA00001974"/>
    </source>
</evidence>
<comment type="caution">
    <text evidence="8">The sequence shown here is derived from an EMBL/GenBank/DDBJ whole genome shotgun (WGS) entry which is preliminary data.</text>
</comment>
<dbReference type="InterPro" id="IPR009075">
    <property type="entry name" value="AcylCo_DH/oxidase_C"/>
</dbReference>
<dbReference type="SUPFAM" id="SSF47203">
    <property type="entry name" value="Acyl-CoA dehydrogenase C-terminal domain-like"/>
    <property type="match status" value="1"/>
</dbReference>
<dbReference type="EMBL" id="BBIO01000017">
    <property type="protein sequence ID" value="GAK46300.1"/>
    <property type="molecule type" value="Genomic_DNA"/>
</dbReference>
<dbReference type="PANTHER" id="PTHR43884">
    <property type="entry name" value="ACYL-COA DEHYDROGENASE"/>
    <property type="match status" value="1"/>
</dbReference>
<dbReference type="Pfam" id="PF02771">
    <property type="entry name" value="Acyl-CoA_dh_N"/>
    <property type="match status" value="1"/>
</dbReference>
<dbReference type="eggNOG" id="COG1960">
    <property type="taxonomic scope" value="Bacteria"/>
</dbReference>
<name>A0A081BE32_9HYPH</name>
<feature type="domain" description="Acyl-CoA dehydrogenase/oxidase C-terminal" evidence="6">
    <location>
        <begin position="215"/>
        <end position="343"/>
    </location>
</feature>
<keyword evidence="4" id="KW-0274">FAD</keyword>
<evidence type="ECO:0000256" key="3">
    <source>
        <dbReference type="ARBA" id="ARBA00022630"/>
    </source>
</evidence>
<dbReference type="GO" id="GO:0003995">
    <property type="term" value="F:acyl-CoA dehydrogenase activity"/>
    <property type="evidence" value="ECO:0007669"/>
    <property type="project" value="TreeGrafter"/>
</dbReference>
<protein>
    <submittedName>
        <fullName evidence="8">Acyl-CoA dehydrogenase domain-containing protein</fullName>
    </submittedName>
</protein>
<dbReference type="AlphaFoldDB" id="A0A081BE32"/>
<keyword evidence="9" id="KW-1185">Reference proteome</keyword>
<keyword evidence="3" id="KW-0285">Flavoprotein</keyword>
<dbReference type="GO" id="GO:0050660">
    <property type="term" value="F:flavin adenine dinucleotide binding"/>
    <property type="evidence" value="ECO:0007669"/>
    <property type="project" value="InterPro"/>
</dbReference>
<proteinExistence type="inferred from homology"/>
<dbReference type="InterPro" id="IPR013786">
    <property type="entry name" value="AcylCoA_DH/ox_N"/>
</dbReference>
<dbReference type="STRING" id="1333998.M2A_2799"/>
<evidence type="ECO:0000313" key="8">
    <source>
        <dbReference type="EMBL" id="GAK46300.1"/>
    </source>
</evidence>
<dbReference type="InterPro" id="IPR036250">
    <property type="entry name" value="AcylCo_DH-like_C"/>
</dbReference>
<accession>A0A081BE32</accession>
<evidence type="ECO:0000313" key="9">
    <source>
        <dbReference type="Proteomes" id="UP000028702"/>
    </source>
</evidence>
<comment type="similarity">
    <text evidence="2">Belongs to the acyl-CoA dehydrogenase family.</text>
</comment>
<organism evidence="8 9">
    <name type="scientific">Tepidicaulis marinus</name>
    <dbReference type="NCBI Taxonomy" id="1333998"/>
    <lineage>
        <taxon>Bacteria</taxon>
        <taxon>Pseudomonadati</taxon>
        <taxon>Pseudomonadota</taxon>
        <taxon>Alphaproteobacteria</taxon>
        <taxon>Hyphomicrobiales</taxon>
        <taxon>Parvibaculaceae</taxon>
        <taxon>Tepidicaulis</taxon>
    </lineage>
</organism>
<evidence type="ECO:0000256" key="4">
    <source>
        <dbReference type="ARBA" id="ARBA00022827"/>
    </source>
</evidence>
<evidence type="ECO:0000256" key="2">
    <source>
        <dbReference type="ARBA" id="ARBA00009347"/>
    </source>
</evidence>
<evidence type="ECO:0000259" key="7">
    <source>
        <dbReference type="Pfam" id="PF02771"/>
    </source>
</evidence>
<dbReference type="CDD" id="cd00567">
    <property type="entry name" value="ACAD"/>
    <property type="match status" value="1"/>
</dbReference>
<dbReference type="InterPro" id="IPR009100">
    <property type="entry name" value="AcylCoA_DH/oxidase_NM_dom_sf"/>
</dbReference>
<dbReference type="Pfam" id="PF00441">
    <property type="entry name" value="Acyl-CoA_dh_1"/>
    <property type="match status" value="1"/>
</dbReference>
<keyword evidence="5" id="KW-0560">Oxidoreductase</keyword>
<feature type="domain" description="Acyl-CoA dehydrogenase/oxidase N-terminal" evidence="7">
    <location>
        <begin position="6"/>
        <end position="118"/>
    </location>
</feature>
<sequence>MEFALSEEQCLLQDSVRRFLEQNSPLDKVRLAAGNTHTVQRSLWAGASELGIPGMLIPEDFGGMGLGFLDAAIVYEMFGRYVAPLPFLGTAVMAPLALMLAGSEAQQEKWLPKIAAGEIIAGVAVTESIGVREDAGVKAGKGTLTGKVLFVIDWAEADLYIVADSDHGLHLVLPGAKGLSRRALDTIDKTRSVGELVFDQVSAEPLPRSSADAVARVIDAGRVMLAADTLGAGQMMIEKSVAYAGERKQFGRVIGSFQAVKHLCAEMAAALEPSRSLVWYAAHALDEVPGDARLMACHAKSHLSEVGRFVARTATEVHGGMGFTDLLGLHYWFKRIGFDRQLLGGPELVRLEAAHLQGWAA</sequence>
<dbReference type="Proteomes" id="UP000028702">
    <property type="component" value="Unassembled WGS sequence"/>
</dbReference>